<feature type="region of interest" description="Disordered" evidence="4">
    <location>
        <begin position="1437"/>
        <end position="1464"/>
    </location>
</feature>
<feature type="compositionally biased region" description="Low complexity" evidence="4">
    <location>
        <begin position="384"/>
        <end position="397"/>
    </location>
</feature>
<dbReference type="Pfam" id="PF00443">
    <property type="entry name" value="UCH"/>
    <property type="match status" value="1"/>
</dbReference>
<feature type="compositionally biased region" description="Low complexity" evidence="4">
    <location>
        <begin position="1517"/>
        <end position="1528"/>
    </location>
</feature>
<feature type="region of interest" description="Disordered" evidence="4">
    <location>
        <begin position="1213"/>
        <end position="1259"/>
    </location>
</feature>
<reference evidence="6" key="5">
    <citation type="submission" date="2025-09" db="UniProtKB">
        <authorList>
            <consortium name="Ensembl"/>
        </authorList>
    </citation>
    <scope>IDENTIFICATION</scope>
</reference>
<evidence type="ECO:0000256" key="1">
    <source>
        <dbReference type="ARBA" id="ARBA00009085"/>
    </source>
</evidence>
<dbReference type="GeneTree" id="ENSGT00940000155571"/>
<evidence type="ECO:0000313" key="7">
    <source>
        <dbReference type="Proteomes" id="UP000314986"/>
    </source>
</evidence>
<feature type="domain" description="USP" evidence="5">
    <location>
        <begin position="30"/>
        <end position="351"/>
    </location>
</feature>
<dbReference type="Gene3D" id="3.90.70.10">
    <property type="entry name" value="Cysteine proteinases"/>
    <property type="match status" value="1"/>
</dbReference>
<reference evidence="7" key="1">
    <citation type="journal article" date="2006" name="Science">
        <title>Ancient noncoding elements conserved in the human genome.</title>
        <authorList>
            <person name="Venkatesh B."/>
            <person name="Kirkness E.F."/>
            <person name="Loh Y.H."/>
            <person name="Halpern A.L."/>
            <person name="Lee A.P."/>
            <person name="Johnson J."/>
            <person name="Dandona N."/>
            <person name="Viswanathan L.D."/>
            <person name="Tay A."/>
            <person name="Venter J.C."/>
            <person name="Strausberg R.L."/>
            <person name="Brenner S."/>
        </authorList>
    </citation>
    <scope>NUCLEOTIDE SEQUENCE [LARGE SCALE GENOMIC DNA]</scope>
</reference>
<dbReference type="InterPro" id="IPR038765">
    <property type="entry name" value="Papain-like_cys_pep_sf"/>
</dbReference>
<dbReference type="GO" id="GO:0016579">
    <property type="term" value="P:protein deubiquitination"/>
    <property type="evidence" value="ECO:0007669"/>
    <property type="project" value="InterPro"/>
</dbReference>
<dbReference type="CDD" id="cd02257">
    <property type="entry name" value="Peptidase_C19"/>
    <property type="match status" value="1"/>
</dbReference>
<feature type="compositionally biased region" description="Low complexity" evidence="4">
    <location>
        <begin position="711"/>
        <end position="727"/>
    </location>
</feature>
<feature type="compositionally biased region" description="Polar residues" evidence="4">
    <location>
        <begin position="1246"/>
        <end position="1259"/>
    </location>
</feature>
<sequence length="1806" mass="204373">MSWRKNYFTPNSNLQGMFQPRSTTSIAASKGLMNEPGQNSCFLNSALQVLWHLDIFRRSFRQLTTHKCMGESCIFCALKEIFSQFQYSKEKVLPSDALRSALAKTFQDEQRFQLGIMDDAAECFENILMRIHFHIADETKEDICTAKHCIPHQKFAMTLFDQCVCTSCGATSDPLPFIQMVNYISTTALCNQAIRMMERREKPTPDMFGELLQNASTMGDLRNCPGNCGEKIRIRRVLMNSPEIITIGLVWDSDHSDLAEDVIHSLGTCLKLGDLFYRVTDDKAKHAELYLVGMVCYYGKHYSTFFFQTKIRKWMYFDDAHVKEIGPKWKDVVTRCIKSHYQPLLLLYADPRGTPVCVQDLPSVDIHQYNRTYYDSEDSGREPSISSDSRTDSSNESYHYKHSHHESVASHFSSDSQGTVIYNMGNDTASQSSRDTGIYVDRRRSSSRPRRTDNHGKPEKLDEVPFSGYHSEGETLKEKQAPRTGPKVATSRLKDFRETMSNIIHNRPLHSQDQNSNRPVQTKAMDYVDGGNTRVSNEQSHDWEMENTSSQSKTNTSSRCKTYLWKPKREVLNIDSIFSKEKKRNTSYAQINSMSEDGIKDSNCNHPESSVGHSISPLALDNTKYEGNAVQLNHDKLDKPGYMSKTIQQTGIPSLGDNERLIQRMESGYESSERNSNSPVSLDTSITDGLPGGVHNSSANPFRETNAKKNVSSGPSWKSVPKSKSSSALQHESSTASKTWMNMQQSFNDHFSCPIRSELDELEEEIKRRTKEEEMRRKKLREKEASMAFNPRPSKFMDLDELQNQGKTDNFERSLQEVDSLLEQSFRLEQKDDLATALSLCNEAVSKLRLAMHEGSASSHGRTLADKKLHTCMKKARSLQERMQHSLSQGNPMTECKSMQTSQIEVLLTSEKIMKPTSKPDFKPNSSPVLSASNHELHATKSQEPHWELHGQVSTSLASELKFNQPSRYTSEVPTPSNCNQVPVFRTGEKVEEKGVMSTSHCRISQPDRILKHTAKSPMKSNDVEPVENQARLDLSALSNKQASGQHGSLPLLDIGYRDENCTFPSQSPHIKVLIQKDEVDSYLPKTPQHSSIHTNSRQFNTSDIEISPCKTSSSKALNWSPNYQSHEDNETLDKPDFKTAEFHNTCSPLVKTTIDKVNVKGLTAQFQRVNAKLGQASHEGNYQSMYSKSSTCPPEELNQELSRLPLNTKMETAHSRNQLGSTRWSSETLLSSQGSGIPMNRKTDSPVSPSAPTYRTKTSARDVNSTFRVLDFPSDPQTGAQQYQNVYSSFRNNNFNNFSEGVRQQDEQFTTSASSLPMDRWVSNVRKHHMLQPNFNNEQQHLQGNLPSQESCMHGHESKLMQPFISKGQDTELEFSELESLYQASLQASGNFRTSPGRFVTEAATRHNGAKPVATNLYSSPERGRSKTPTAEIERRAYGTASSRVSARDRTKIDFSASAPTENLENDNYTAENFRRIARSLSGTVIANRENTVVNSHSFETTKLRKSHLEPRKRSASSSSLISQDPSHNPPVLNSYPQHHPYLSQHLSSDPLQPSKAGEANRASDKNIEKFLAVFDWSEAISRDNYQNVAVNYGTLPRSQKRVVPGQRPFSKELLHLETKNFIKQRLNQTNRAILPNKSKIEHLRRNPSSTATLNRPLQSRTEFSDFYGSADHFPVHYRPGFDTKQNTFPKSSAANTLIYQKPPYIVASRSNSLGPRRLDVPPDEDWRKATFTPYQHLVSNAAPRTNAPDIYTRESSAIRRVTEQTGFQPGRRRQCSLCQQVLIDTAQVYCQNCTAYMAQFKPRH</sequence>
<feature type="compositionally biased region" description="Polar residues" evidence="4">
    <location>
        <begin position="410"/>
        <end position="435"/>
    </location>
</feature>
<dbReference type="Ensembl" id="ENSCMIT00000007933.1">
    <property type="protein sequence ID" value="ENSCMIP00000007708.1"/>
    <property type="gene ID" value="ENSCMIG00000004193.1"/>
</dbReference>
<dbReference type="FunFam" id="3.90.70.10:FF:000041">
    <property type="entry name" value="Inactive ubiquitin carboxyl-terminal hydrolase 53"/>
    <property type="match status" value="1"/>
</dbReference>
<dbReference type="OMA" id="NPFREAN"/>
<dbReference type="SUPFAM" id="SSF54001">
    <property type="entry name" value="Cysteine proteinases"/>
    <property type="match status" value="1"/>
</dbReference>
<evidence type="ECO:0000313" key="6">
    <source>
        <dbReference type="Ensembl" id="ENSCMIP00000007708.1"/>
    </source>
</evidence>
<accession>A0A4W3GU18</accession>
<dbReference type="InterPro" id="IPR001394">
    <property type="entry name" value="Peptidase_C19_UCH"/>
</dbReference>
<reference evidence="7" key="3">
    <citation type="journal article" date="2014" name="Nature">
        <title>Elephant shark genome provides unique insights into gnathostome evolution.</title>
        <authorList>
            <consortium name="International Elephant Shark Genome Sequencing Consortium"/>
            <person name="Venkatesh B."/>
            <person name="Lee A.P."/>
            <person name="Ravi V."/>
            <person name="Maurya A.K."/>
            <person name="Lian M.M."/>
            <person name="Swann J.B."/>
            <person name="Ohta Y."/>
            <person name="Flajnik M.F."/>
            <person name="Sutoh Y."/>
            <person name="Kasahara M."/>
            <person name="Hoon S."/>
            <person name="Gangu V."/>
            <person name="Roy S.W."/>
            <person name="Irimia M."/>
            <person name="Korzh V."/>
            <person name="Kondrychyn I."/>
            <person name="Lim Z.W."/>
            <person name="Tay B.H."/>
            <person name="Tohari S."/>
            <person name="Kong K.W."/>
            <person name="Ho S."/>
            <person name="Lorente-Galdos B."/>
            <person name="Quilez J."/>
            <person name="Marques-Bonet T."/>
            <person name="Raney B.J."/>
            <person name="Ingham P.W."/>
            <person name="Tay A."/>
            <person name="Hillier L.W."/>
            <person name="Minx P."/>
            <person name="Boehm T."/>
            <person name="Wilson R.K."/>
            <person name="Brenner S."/>
            <person name="Warren W.C."/>
        </authorList>
    </citation>
    <scope>NUCLEOTIDE SEQUENCE [LARGE SCALE GENOMIC DNA]</scope>
</reference>
<feature type="region of interest" description="Disordered" evidence="4">
    <location>
        <begin position="667"/>
        <end position="736"/>
    </location>
</feature>
<evidence type="ECO:0000259" key="5">
    <source>
        <dbReference type="PROSITE" id="PS50235"/>
    </source>
</evidence>
<reference evidence="6" key="4">
    <citation type="submission" date="2025-08" db="UniProtKB">
        <authorList>
            <consortium name="Ensembl"/>
        </authorList>
    </citation>
    <scope>IDENTIFICATION</scope>
</reference>
<evidence type="ECO:0000256" key="2">
    <source>
        <dbReference type="ARBA" id="ARBA00022786"/>
    </source>
</evidence>
<name>A0A4W3GU18_CALMI</name>
<reference evidence="7" key="2">
    <citation type="journal article" date="2007" name="PLoS Biol.">
        <title>Survey sequencing and comparative analysis of the elephant shark (Callorhinchus milii) genome.</title>
        <authorList>
            <person name="Venkatesh B."/>
            <person name="Kirkness E.F."/>
            <person name="Loh Y.H."/>
            <person name="Halpern A.L."/>
            <person name="Lee A.P."/>
            <person name="Johnson J."/>
            <person name="Dandona N."/>
            <person name="Viswanathan L.D."/>
            <person name="Tay A."/>
            <person name="Venter J.C."/>
            <person name="Strausberg R.L."/>
            <person name="Brenner S."/>
        </authorList>
    </citation>
    <scope>NUCLEOTIDE SEQUENCE [LARGE SCALE GENOMIC DNA]</scope>
</reference>
<feature type="compositionally biased region" description="Basic and acidic residues" evidence="4">
    <location>
        <begin position="471"/>
        <end position="481"/>
    </location>
</feature>
<protein>
    <submittedName>
        <fullName evidence="6">Ubiquitin specific peptidase 54</fullName>
    </submittedName>
</protein>
<dbReference type="InterPro" id="IPR052398">
    <property type="entry name" value="Ubiquitin_hydrolase_53/54"/>
</dbReference>
<dbReference type="PANTHER" id="PTHR22975:SF5">
    <property type="entry name" value="INACTIVE UBIQUITIN CARBOXYL-TERMINAL HYDROLASE 54"/>
    <property type="match status" value="1"/>
</dbReference>
<feature type="region of interest" description="Disordered" evidence="4">
    <location>
        <begin position="372"/>
        <end position="488"/>
    </location>
</feature>
<dbReference type="PANTHER" id="PTHR22975">
    <property type="entry name" value="UBIQUITIN SPECIFIC PROTEINASE"/>
    <property type="match status" value="1"/>
</dbReference>
<keyword evidence="2" id="KW-0833">Ubl conjugation pathway</keyword>
<feature type="compositionally biased region" description="Basic and acidic residues" evidence="4">
    <location>
        <begin position="1501"/>
        <end position="1514"/>
    </location>
</feature>
<dbReference type="Proteomes" id="UP000314986">
    <property type="component" value="Unassembled WGS sequence"/>
</dbReference>
<proteinExistence type="inferred from homology"/>
<dbReference type="STRING" id="7868.ENSCMIP00000007708"/>
<keyword evidence="3" id="KW-0378">Hydrolase</keyword>
<keyword evidence="7" id="KW-1185">Reference proteome</keyword>
<feature type="compositionally biased region" description="Polar residues" evidence="4">
    <location>
        <begin position="674"/>
        <end position="687"/>
    </location>
</feature>
<evidence type="ECO:0000256" key="3">
    <source>
        <dbReference type="ARBA" id="ARBA00022801"/>
    </source>
</evidence>
<dbReference type="InterPro" id="IPR028889">
    <property type="entry name" value="USP"/>
</dbReference>
<feature type="compositionally biased region" description="Basic and acidic residues" evidence="4">
    <location>
        <begin position="440"/>
        <end position="463"/>
    </location>
</feature>
<comment type="similarity">
    <text evidence="1">Belongs to the peptidase C19 family.</text>
</comment>
<feature type="compositionally biased region" description="Polar residues" evidence="4">
    <location>
        <begin position="1216"/>
        <end position="1236"/>
    </location>
</feature>
<organism evidence="6 7">
    <name type="scientific">Callorhinchus milii</name>
    <name type="common">Ghost shark</name>
    <dbReference type="NCBI Taxonomy" id="7868"/>
    <lineage>
        <taxon>Eukaryota</taxon>
        <taxon>Metazoa</taxon>
        <taxon>Chordata</taxon>
        <taxon>Craniata</taxon>
        <taxon>Vertebrata</taxon>
        <taxon>Chondrichthyes</taxon>
        <taxon>Holocephali</taxon>
        <taxon>Chimaeriformes</taxon>
        <taxon>Callorhinchidae</taxon>
        <taxon>Callorhinchus</taxon>
    </lineage>
</organism>
<dbReference type="PROSITE" id="PS50235">
    <property type="entry name" value="USP_3"/>
    <property type="match status" value="1"/>
</dbReference>
<dbReference type="InParanoid" id="A0A4W3GU18"/>
<evidence type="ECO:0000256" key="4">
    <source>
        <dbReference type="SAM" id="MobiDB-lite"/>
    </source>
</evidence>
<feature type="region of interest" description="Disordered" evidence="4">
    <location>
        <begin position="1499"/>
        <end position="1564"/>
    </location>
</feature>
<dbReference type="GO" id="GO:0004843">
    <property type="term" value="F:cysteine-type deubiquitinase activity"/>
    <property type="evidence" value="ECO:0007669"/>
    <property type="project" value="InterPro"/>
</dbReference>
<feature type="region of interest" description="Disordered" evidence="4">
    <location>
        <begin position="533"/>
        <end position="555"/>
    </location>
</feature>